<feature type="transmembrane region" description="Helical" evidence="1">
    <location>
        <begin position="87"/>
        <end position="108"/>
    </location>
</feature>
<dbReference type="EMBL" id="BONE01000032">
    <property type="protein sequence ID" value="GIF74579.1"/>
    <property type="molecule type" value="Genomic_DNA"/>
</dbReference>
<dbReference type="PANTHER" id="PTHR19353">
    <property type="entry name" value="FATTY ACID DESATURASE 2"/>
    <property type="match status" value="1"/>
</dbReference>
<gene>
    <name evidence="3" type="ORF">Asi02nite_40970</name>
</gene>
<feature type="domain" description="Fatty acid desaturase" evidence="2">
    <location>
        <begin position="86"/>
        <end position="343"/>
    </location>
</feature>
<feature type="transmembrane region" description="Helical" evidence="1">
    <location>
        <begin position="62"/>
        <end position="81"/>
    </location>
</feature>
<dbReference type="Pfam" id="PF00487">
    <property type="entry name" value="FA_desaturase"/>
    <property type="match status" value="1"/>
</dbReference>
<protein>
    <submittedName>
        <fullName evidence="3">Delta fatty acid desaturase</fullName>
    </submittedName>
</protein>
<comment type="caution">
    <text evidence="3">The sequence shown here is derived from an EMBL/GenBank/DDBJ whole genome shotgun (WGS) entry which is preliminary data.</text>
</comment>
<evidence type="ECO:0000259" key="2">
    <source>
        <dbReference type="Pfam" id="PF00487"/>
    </source>
</evidence>
<dbReference type="PIRSF" id="PIRSF015921">
    <property type="entry name" value="FA_sphinglp_des"/>
    <property type="match status" value="1"/>
</dbReference>
<dbReference type="PANTHER" id="PTHR19353:SF19">
    <property type="entry name" value="DELTA(5) FATTY ACID DESATURASE C-RELATED"/>
    <property type="match status" value="1"/>
</dbReference>
<proteinExistence type="predicted"/>
<sequence>MITMVGLAPPGVRGITGFSAARAAGTLVGMTVIAQERRGSDFAQLSREIAAAGLMRRRPGRYALTIGLTGLLFAGSWAAFVLVGNSWWTLAIAALLAVATTQVAFLGHDAGHKQMFRGRRASEIAGLTAGNLATGLSFGWWIDKHNRHHANPNHEDHDPDVGEGVLVWTEKQAAKRTGFGRWMARNQAKLFFPLLTLEGLNLHVSSIKALFDVPMRHKRAEALLLVLHTVGYLSLVFAVLPFGKAIAFMAVHQALWGVYMGLSFAPNHKGMPVLTAEDELDFLRKQVLTSRDVLGGRWVDVALGGLNYQVEHHLFPSMPRANLRRAAPIVRAYCAERGIPYHWAGLIDSYRQALRYMDSVAR</sequence>
<keyword evidence="1" id="KW-0812">Transmembrane</keyword>
<evidence type="ECO:0000256" key="1">
    <source>
        <dbReference type="SAM" id="Phobius"/>
    </source>
</evidence>
<dbReference type="InterPro" id="IPR005804">
    <property type="entry name" value="FA_desaturase_dom"/>
</dbReference>
<keyword evidence="1" id="KW-0472">Membrane</keyword>
<dbReference type="CDD" id="cd03506">
    <property type="entry name" value="Delta6-FADS-like"/>
    <property type="match status" value="1"/>
</dbReference>
<evidence type="ECO:0000313" key="4">
    <source>
        <dbReference type="Proteomes" id="UP000604117"/>
    </source>
</evidence>
<name>A0ABQ4CTH6_9ACTN</name>
<keyword evidence="4" id="KW-1185">Reference proteome</keyword>
<organism evidence="3 4">
    <name type="scientific">Asanoa siamensis</name>
    <dbReference type="NCBI Taxonomy" id="926357"/>
    <lineage>
        <taxon>Bacteria</taxon>
        <taxon>Bacillati</taxon>
        <taxon>Actinomycetota</taxon>
        <taxon>Actinomycetes</taxon>
        <taxon>Micromonosporales</taxon>
        <taxon>Micromonosporaceae</taxon>
        <taxon>Asanoa</taxon>
    </lineage>
</organism>
<evidence type="ECO:0000313" key="3">
    <source>
        <dbReference type="EMBL" id="GIF74579.1"/>
    </source>
</evidence>
<accession>A0ABQ4CTH6</accession>
<dbReference type="InterPro" id="IPR012171">
    <property type="entry name" value="Fatty_acid_desaturase"/>
</dbReference>
<dbReference type="Proteomes" id="UP000604117">
    <property type="component" value="Unassembled WGS sequence"/>
</dbReference>
<feature type="transmembrane region" description="Helical" evidence="1">
    <location>
        <begin position="223"/>
        <end position="240"/>
    </location>
</feature>
<keyword evidence="1" id="KW-1133">Transmembrane helix</keyword>
<reference evidence="3 4" key="1">
    <citation type="submission" date="2021-01" db="EMBL/GenBank/DDBJ databases">
        <title>Whole genome shotgun sequence of Asanoa siamensis NBRC 107932.</title>
        <authorList>
            <person name="Komaki H."/>
            <person name="Tamura T."/>
        </authorList>
    </citation>
    <scope>NUCLEOTIDE SEQUENCE [LARGE SCALE GENOMIC DNA]</scope>
    <source>
        <strain evidence="3 4">NBRC 107932</strain>
    </source>
</reference>